<accession>A0ACD0NN52</accession>
<dbReference type="EMBL" id="KZ820506">
    <property type="protein sequence ID" value="PWN47199.1"/>
    <property type="molecule type" value="Genomic_DNA"/>
</dbReference>
<reference evidence="1 2" key="1">
    <citation type="journal article" date="2018" name="Mol. Biol. Evol.">
        <title>Broad Genomic Sampling Reveals a Smut Pathogenic Ancestry of the Fungal Clade Ustilaginomycotina.</title>
        <authorList>
            <person name="Kijpornyongpan T."/>
            <person name="Mondo S.J."/>
            <person name="Barry K."/>
            <person name="Sandor L."/>
            <person name="Lee J."/>
            <person name="Lipzen A."/>
            <person name="Pangilinan J."/>
            <person name="LaButti K."/>
            <person name="Hainaut M."/>
            <person name="Henrissat B."/>
            <person name="Grigoriev I.V."/>
            <person name="Spatafora J.W."/>
            <person name="Aime M.C."/>
        </authorList>
    </citation>
    <scope>NUCLEOTIDE SEQUENCE [LARGE SCALE GENOMIC DNA]</scope>
    <source>
        <strain evidence="1 2">SA 807</strain>
    </source>
</reference>
<evidence type="ECO:0000313" key="1">
    <source>
        <dbReference type="EMBL" id="PWN47199.1"/>
    </source>
</evidence>
<sequence>MRDQLEEDEDGVLGRLGAGNDEAEGGLTRFERSTGWPLRPFLLLLPFFPRSILSRNHSSSSKTYSSSSSSVRFFLLLSRIRFPSPSSSSSSSFNFKLATLGFLSLGLLRTPSPLPTASFSFSSSSFLSPHMESSPPLLQR</sequence>
<evidence type="ECO:0000313" key="2">
    <source>
        <dbReference type="Proteomes" id="UP000245626"/>
    </source>
</evidence>
<keyword evidence="2" id="KW-1185">Reference proteome</keyword>
<proteinExistence type="predicted"/>
<organism evidence="1 2">
    <name type="scientific">Violaceomyces palustris</name>
    <dbReference type="NCBI Taxonomy" id="1673888"/>
    <lineage>
        <taxon>Eukaryota</taxon>
        <taxon>Fungi</taxon>
        <taxon>Dikarya</taxon>
        <taxon>Basidiomycota</taxon>
        <taxon>Ustilaginomycotina</taxon>
        <taxon>Ustilaginomycetes</taxon>
        <taxon>Violaceomycetales</taxon>
        <taxon>Violaceomycetaceae</taxon>
        <taxon>Violaceomyces</taxon>
    </lineage>
</organism>
<gene>
    <name evidence="1" type="ORF">IE53DRAFT_390661</name>
</gene>
<dbReference type="Proteomes" id="UP000245626">
    <property type="component" value="Unassembled WGS sequence"/>
</dbReference>
<protein>
    <submittedName>
        <fullName evidence="1">Uncharacterized protein</fullName>
    </submittedName>
</protein>
<name>A0ACD0NN52_9BASI</name>